<keyword evidence="1" id="KW-1185">Reference proteome</keyword>
<dbReference type="WBParaSite" id="PSAMB.scaffold1604size39546.g14052.t1">
    <property type="protein sequence ID" value="PSAMB.scaffold1604size39546.g14052.t1"/>
    <property type="gene ID" value="PSAMB.scaffold1604size39546.g14052"/>
</dbReference>
<dbReference type="AlphaFoldDB" id="A0A914V6Y2"/>
<proteinExistence type="predicted"/>
<accession>A0A914V6Y2</accession>
<evidence type="ECO:0000313" key="1">
    <source>
        <dbReference type="Proteomes" id="UP000887566"/>
    </source>
</evidence>
<dbReference type="SUPFAM" id="SSF47986">
    <property type="entry name" value="DEATH domain"/>
    <property type="match status" value="1"/>
</dbReference>
<dbReference type="CDD" id="cd01671">
    <property type="entry name" value="CARD"/>
    <property type="match status" value="1"/>
</dbReference>
<dbReference type="Gene3D" id="1.10.533.10">
    <property type="entry name" value="Death Domain, Fas"/>
    <property type="match status" value="1"/>
</dbReference>
<name>A0A914V6Y2_9BILA</name>
<evidence type="ECO:0000313" key="2">
    <source>
        <dbReference type="WBParaSite" id="PSAMB.scaffold1604size39546.g14052.t1"/>
    </source>
</evidence>
<dbReference type="InterPro" id="IPR011029">
    <property type="entry name" value="DEATH-like_dom_sf"/>
</dbReference>
<organism evidence="1 2">
    <name type="scientific">Plectus sambesii</name>
    <dbReference type="NCBI Taxonomy" id="2011161"/>
    <lineage>
        <taxon>Eukaryota</taxon>
        <taxon>Metazoa</taxon>
        <taxon>Ecdysozoa</taxon>
        <taxon>Nematoda</taxon>
        <taxon>Chromadorea</taxon>
        <taxon>Plectida</taxon>
        <taxon>Plectina</taxon>
        <taxon>Plectoidea</taxon>
        <taxon>Plectidae</taxon>
        <taxon>Plectus</taxon>
    </lineage>
</organism>
<dbReference type="Proteomes" id="UP000887566">
    <property type="component" value="Unplaced"/>
</dbReference>
<protein>
    <submittedName>
        <fullName evidence="2">CARD domain-containing protein</fullName>
    </submittedName>
</protein>
<sequence>MSLQHRDLIVMCHPRLIREIVDSNCLKPLVERLVQRDQYDAYGLTPLNIFNITEGGDVDEAEKARRLLNILCTRDEHTFNRFKRAVADINQRGLIKILNSELPPYQQIANESTLLDASTTASSASLVDSKPACV</sequence>
<reference evidence="2" key="1">
    <citation type="submission" date="2022-11" db="UniProtKB">
        <authorList>
            <consortium name="WormBaseParasite"/>
        </authorList>
    </citation>
    <scope>IDENTIFICATION</scope>
</reference>